<proteinExistence type="predicted"/>
<protein>
    <submittedName>
        <fullName evidence="2">Uncharacterized protein</fullName>
    </submittedName>
</protein>
<feature type="compositionally biased region" description="Low complexity" evidence="1">
    <location>
        <begin position="12"/>
        <end position="26"/>
    </location>
</feature>
<organism evidence="2 3">
    <name type="scientific">Coprinellus micaceus</name>
    <name type="common">Glistening ink-cap mushroom</name>
    <name type="synonym">Coprinus micaceus</name>
    <dbReference type="NCBI Taxonomy" id="71717"/>
    <lineage>
        <taxon>Eukaryota</taxon>
        <taxon>Fungi</taxon>
        <taxon>Dikarya</taxon>
        <taxon>Basidiomycota</taxon>
        <taxon>Agaricomycotina</taxon>
        <taxon>Agaricomycetes</taxon>
        <taxon>Agaricomycetidae</taxon>
        <taxon>Agaricales</taxon>
        <taxon>Agaricineae</taxon>
        <taxon>Psathyrellaceae</taxon>
        <taxon>Coprinellus</taxon>
    </lineage>
</organism>
<keyword evidence="3" id="KW-1185">Reference proteome</keyword>
<dbReference type="EMBL" id="QPFP01000118">
    <property type="protein sequence ID" value="TEB21184.1"/>
    <property type="molecule type" value="Genomic_DNA"/>
</dbReference>
<gene>
    <name evidence="2" type="ORF">FA13DRAFT_1800160</name>
</gene>
<comment type="caution">
    <text evidence="2">The sequence shown here is derived from an EMBL/GenBank/DDBJ whole genome shotgun (WGS) entry which is preliminary data.</text>
</comment>
<name>A0A4Y7SHW9_COPMI</name>
<feature type="region of interest" description="Disordered" evidence="1">
    <location>
        <begin position="1"/>
        <end position="30"/>
    </location>
</feature>
<dbReference type="Proteomes" id="UP000298030">
    <property type="component" value="Unassembled WGS sequence"/>
</dbReference>
<dbReference type="OrthoDB" id="3253623at2759"/>
<evidence type="ECO:0000256" key="1">
    <source>
        <dbReference type="SAM" id="MobiDB-lite"/>
    </source>
</evidence>
<reference evidence="2 3" key="1">
    <citation type="journal article" date="2019" name="Nat. Ecol. Evol.">
        <title>Megaphylogeny resolves global patterns of mushroom evolution.</title>
        <authorList>
            <person name="Varga T."/>
            <person name="Krizsan K."/>
            <person name="Foldi C."/>
            <person name="Dima B."/>
            <person name="Sanchez-Garcia M."/>
            <person name="Sanchez-Ramirez S."/>
            <person name="Szollosi G.J."/>
            <person name="Szarkandi J.G."/>
            <person name="Papp V."/>
            <person name="Albert L."/>
            <person name="Andreopoulos W."/>
            <person name="Angelini C."/>
            <person name="Antonin V."/>
            <person name="Barry K.W."/>
            <person name="Bougher N.L."/>
            <person name="Buchanan P."/>
            <person name="Buyck B."/>
            <person name="Bense V."/>
            <person name="Catcheside P."/>
            <person name="Chovatia M."/>
            <person name="Cooper J."/>
            <person name="Damon W."/>
            <person name="Desjardin D."/>
            <person name="Finy P."/>
            <person name="Geml J."/>
            <person name="Haridas S."/>
            <person name="Hughes K."/>
            <person name="Justo A."/>
            <person name="Karasinski D."/>
            <person name="Kautmanova I."/>
            <person name="Kiss B."/>
            <person name="Kocsube S."/>
            <person name="Kotiranta H."/>
            <person name="LaButti K.M."/>
            <person name="Lechner B.E."/>
            <person name="Liimatainen K."/>
            <person name="Lipzen A."/>
            <person name="Lukacs Z."/>
            <person name="Mihaltcheva S."/>
            <person name="Morgado L.N."/>
            <person name="Niskanen T."/>
            <person name="Noordeloos M.E."/>
            <person name="Ohm R.A."/>
            <person name="Ortiz-Santana B."/>
            <person name="Ovrebo C."/>
            <person name="Racz N."/>
            <person name="Riley R."/>
            <person name="Savchenko A."/>
            <person name="Shiryaev A."/>
            <person name="Soop K."/>
            <person name="Spirin V."/>
            <person name="Szebenyi C."/>
            <person name="Tomsovsky M."/>
            <person name="Tulloss R.E."/>
            <person name="Uehling J."/>
            <person name="Grigoriev I.V."/>
            <person name="Vagvolgyi C."/>
            <person name="Papp T."/>
            <person name="Martin F.M."/>
            <person name="Miettinen O."/>
            <person name="Hibbett D.S."/>
            <person name="Nagy L.G."/>
        </authorList>
    </citation>
    <scope>NUCLEOTIDE SEQUENCE [LARGE SCALE GENOMIC DNA]</scope>
    <source>
        <strain evidence="2 3">FP101781</strain>
    </source>
</reference>
<dbReference type="AlphaFoldDB" id="A0A4Y7SHW9"/>
<sequence>MDRIGGSLRRCSPALSAPSSSLLPHPNSAPPQALLPGPNDLFERQIRHARMIVTRYLVPPPLPNNLLFKVHPKDARASSLELPHASNTIHSGVYNSNTPYDLDEAFEGNHSFLEVEHELCGVLAILYGLEIPHQRRDYRNQRDNLVAEVKVCLDRLLRWTSARWELAASNLANHRGSIIDSLRYIRPPASTLGSSTLIPLLVVASLHSLFGVPRRVCEVVLAGFRVQFSTSGDDLQRIPKTLSATLRFFDLDPDVRRLIHCVTCGALYPYPYPDPNNTSNTQPALPQFCIFRHHPGAAACNASLLRNPSQPRNVYFHQVLRNWLARFICRPGMEDHIRHSAELARASGEAVNDIMQSQGIREFRWPDSTTVLNCPDGEYRLFFALSVDVFNPLAEG</sequence>
<evidence type="ECO:0000313" key="3">
    <source>
        <dbReference type="Proteomes" id="UP000298030"/>
    </source>
</evidence>
<evidence type="ECO:0000313" key="2">
    <source>
        <dbReference type="EMBL" id="TEB21184.1"/>
    </source>
</evidence>
<accession>A0A4Y7SHW9</accession>